<proteinExistence type="predicted"/>
<keyword evidence="2" id="KW-1185">Reference proteome</keyword>
<name>A0A6A6L5C5_HEVBR</name>
<gene>
    <name evidence="1" type="ORF">GH714_000405</name>
</gene>
<organism evidence="1 2">
    <name type="scientific">Hevea brasiliensis</name>
    <name type="common">Para rubber tree</name>
    <name type="synonym">Siphonia brasiliensis</name>
    <dbReference type="NCBI Taxonomy" id="3981"/>
    <lineage>
        <taxon>Eukaryota</taxon>
        <taxon>Viridiplantae</taxon>
        <taxon>Streptophyta</taxon>
        <taxon>Embryophyta</taxon>
        <taxon>Tracheophyta</taxon>
        <taxon>Spermatophyta</taxon>
        <taxon>Magnoliopsida</taxon>
        <taxon>eudicotyledons</taxon>
        <taxon>Gunneridae</taxon>
        <taxon>Pentapetalae</taxon>
        <taxon>rosids</taxon>
        <taxon>fabids</taxon>
        <taxon>Malpighiales</taxon>
        <taxon>Euphorbiaceae</taxon>
        <taxon>Crotonoideae</taxon>
        <taxon>Micrandreae</taxon>
        <taxon>Hevea</taxon>
    </lineage>
</organism>
<dbReference type="Proteomes" id="UP000467840">
    <property type="component" value="Chromosome 18"/>
</dbReference>
<dbReference type="EMBL" id="JAAGAX010000012">
    <property type="protein sequence ID" value="KAF2296590.1"/>
    <property type="molecule type" value="Genomic_DNA"/>
</dbReference>
<dbReference type="AlphaFoldDB" id="A0A6A6L5C5"/>
<accession>A0A6A6L5C5</accession>
<sequence length="133" mass="15249">MKLISPRNMAVFIISVPPNKSFSYRTSLSSHNFAFPSCMHTFRLIPIKSYTLNANKRKPERVLKPNIIEEVSMDSEDEEDHLFLMTLKMALMDGHNDYLEDEYVEMKQNSMLEMGVGELELPLLGHGGNWVLG</sequence>
<evidence type="ECO:0000313" key="2">
    <source>
        <dbReference type="Proteomes" id="UP000467840"/>
    </source>
</evidence>
<comment type="caution">
    <text evidence="1">The sequence shown here is derived from an EMBL/GenBank/DDBJ whole genome shotgun (WGS) entry which is preliminary data.</text>
</comment>
<evidence type="ECO:0000313" key="1">
    <source>
        <dbReference type="EMBL" id="KAF2296590.1"/>
    </source>
</evidence>
<reference evidence="1 2" key="1">
    <citation type="journal article" date="2020" name="Mol. Plant">
        <title>The Chromosome-Based Rubber Tree Genome Provides New Insights into Spurge Genome Evolution and Rubber Biosynthesis.</title>
        <authorList>
            <person name="Liu J."/>
            <person name="Shi C."/>
            <person name="Shi C.C."/>
            <person name="Li W."/>
            <person name="Zhang Q.J."/>
            <person name="Zhang Y."/>
            <person name="Li K."/>
            <person name="Lu H.F."/>
            <person name="Shi C."/>
            <person name="Zhu S.T."/>
            <person name="Xiao Z.Y."/>
            <person name="Nan H."/>
            <person name="Yue Y."/>
            <person name="Zhu X.G."/>
            <person name="Wu Y."/>
            <person name="Hong X.N."/>
            <person name="Fan G.Y."/>
            <person name="Tong Y."/>
            <person name="Zhang D."/>
            <person name="Mao C.L."/>
            <person name="Liu Y.L."/>
            <person name="Hao S.J."/>
            <person name="Liu W.Q."/>
            <person name="Lv M.Q."/>
            <person name="Zhang H.B."/>
            <person name="Liu Y."/>
            <person name="Hu-Tang G.R."/>
            <person name="Wang J.P."/>
            <person name="Wang J.H."/>
            <person name="Sun Y.H."/>
            <person name="Ni S.B."/>
            <person name="Chen W.B."/>
            <person name="Zhang X.C."/>
            <person name="Jiao Y.N."/>
            <person name="Eichler E.E."/>
            <person name="Li G.H."/>
            <person name="Liu X."/>
            <person name="Gao L.Z."/>
        </authorList>
    </citation>
    <scope>NUCLEOTIDE SEQUENCE [LARGE SCALE GENOMIC DNA]</scope>
    <source>
        <strain evidence="2">cv. GT1</strain>
        <tissue evidence="1">Leaf</tissue>
    </source>
</reference>
<protein>
    <submittedName>
        <fullName evidence="1">Uncharacterized protein</fullName>
    </submittedName>
</protein>